<evidence type="ECO:0000259" key="4">
    <source>
        <dbReference type="Pfam" id="PF01557"/>
    </source>
</evidence>
<organism evidence="5 8">
    <name type="scientific">Paraburkholderia phenazinium</name>
    <dbReference type="NCBI Taxonomy" id="60549"/>
    <lineage>
        <taxon>Bacteria</taxon>
        <taxon>Pseudomonadati</taxon>
        <taxon>Pseudomonadota</taxon>
        <taxon>Betaproteobacteria</taxon>
        <taxon>Burkholderiales</taxon>
        <taxon>Burkholderiaceae</taxon>
        <taxon>Paraburkholderia</taxon>
    </lineage>
</organism>
<sequence>MKIVNFTVDGQRRLGFLVDDKIVDPLATKIGARSENSALLADTSSFIRSGAAGREVANAIVGSGEGRHSLGDVRLTSPILPSTILCSGSNYRAHNAEKVGAPISGKEPEFFVMTSDCVVGPDEPIVYDPELTQKLDCETELAIVIGREGRHIPVEKALDYVFGYTVANDVTARDRQVRQSPEGFTWYEVGRGKAFDSSSPLGPSIVTADEIGDPQTLMLRTRINGELRQSSPTSDMIWTCADLIHFFSINFTLRPGMVILTGTPAGTAWSTDAELGGKWQGQEGLVAATRYCLPGDVIENEIDRIGVLRNEVVHI</sequence>
<keyword evidence="8" id="KW-1185">Reference proteome</keyword>
<proteinExistence type="inferred from homology"/>
<comment type="similarity">
    <text evidence="2">Belongs to the FAH family.</text>
</comment>
<evidence type="ECO:0000256" key="3">
    <source>
        <dbReference type="ARBA" id="ARBA00022723"/>
    </source>
</evidence>
<dbReference type="SUPFAM" id="SSF56529">
    <property type="entry name" value="FAH"/>
    <property type="match status" value="1"/>
</dbReference>
<dbReference type="Proteomes" id="UP000185151">
    <property type="component" value="Unassembled WGS sequence"/>
</dbReference>
<dbReference type="RefSeq" id="WP_074267560.1">
    <property type="nucleotide sequence ID" value="NZ_FSRM01000002.1"/>
</dbReference>
<dbReference type="GO" id="GO:0044281">
    <property type="term" value="P:small molecule metabolic process"/>
    <property type="evidence" value="ECO:0007669"/>
    <property type="project" value="UniProtKB-ARBA"/>
</dbReference>
<dbReference type="Gene3D" id="3.90.850.10">
    <property type="entry name" value="Fumarylacetoacetase-like, C-terminal domain"/>
    <property type="match status" value="1"/>
</dbReference>
<name>A0A1N6JD73_9BURK</name>
<comment type="cofactor">
    <cofactor evidence="1">
        <name>Mg(2+)</name>
        <dbReference type="ChEBI" id="CHEBI:18420"/>
    </cofactor>
</comment>
<evidence type="ECO:0000313" key="8">
    <source>
        <dbReference type="Proteomes" id="UP000185151"/>
    </source>
</evidence>
<dbReference type="Proteomes" id="UP000184693">
    <property type="component" value="Unassembled WGS sequence"/>
</dbReference>
<dbReference type="GO" id="GO:0046872">
    <property type="term" value="F:metal ion binding"/>
    <property type="evidence" value="ECO:0007669"/>
    <property type="project" value="UniProtKB-KW"/>
</dbReference>
<evidence type="ECO:0000256" key="1">
    <source>
        <dbReference type="ARBA" id="ARBA00001946"/>
    </source>
</evidence>
<reference evidence="7 8" key="1">
    <citation type="submission" date="2016-11" db="EMBL/GenBank/DDBJ databases">
        <authorList>
            <person name="Jaros S."/>
            <person name="Januszkiewicz K."/>
            <person name="Wedrychowicz H."/>
        </authorList>
    </citation>
    <scope>NUCLEOTIDE SEQUENCE [LARGE SCALE GENOMIC DNA]</scope>
    <source>
        <strain evidence="6 7">GAS86</strain>
        <strain evidence="5 8">GAS95</strain>
    </source>
</reference>
<keyword evidence="3" id="KW-0479">Metal-binding</keyword>
<feature type="domain" description="Fumarylacetoacetase-like C-terminal" evidence="4">
    <location>
        <begin position="83"/>
        <end position="313"/>
    </location>
</feature>
<protein>
    <submittedName>
        <fullName evidence="5">2-keto-4-pentenoate hydratase/2-oxohepta-3-ene-1,7-dioic acid hydratase (Catechol pathway)</fullName>
    </submittedName>
</protein>
<evidence type="ECO:0000256" key="2">
    <source>
        <dbReference type="ARBA" id="ARBA00010211"/>
    </source>
</evidence>
<dbReference type="Pfam" id="PF01557">
    <property type="entry name" value="FAA_hydrolase"/>
    <property type="match status" value="1"/>
</dbReference>
<evidence type="ECO:0000313" key="5">
    <source>
        <dbReference type="EMBL" id="SIO42302.1"/>
    </source>
</evidence>
<evidence type="ECO:0000313" key="7">
    <source>
        <dbReference type="Proteomes" id="UP000184693"/>
    </source>
</evidence>
<dbReference type="InterPro" id="IPR036663">
    <property type="entry name" value="Fumarylacetoacetase_C_sf"/>
</dbReference>
<dbReference type="InterPro" id="IPR011234">
    <property type="entry name" value="Fumarylacetoacetase-like_C"/>
</dbReference>
<dbReference type="GO" id="GO:0003824">
    <property type="term" value="F:catalytic activity"/>
    <property type="evidence" value="ECO:0007669"/>
    <property type="project" value="InterPro"/>
</dbReference>
<gene>
    <name evidence="5" type="ORF">SAMN05444165_3047</name>
    <name evidence="6" type="ORF">SAMN05444168_5610</name>
</gene>
<evidence type="ECO:0000313" key="6">
    <source>
        <dbReference type="EMBL" id="SIO49929.1"/>
    </source>
</evidence>
<accession>A0A1N6JD73</accession>
<dbReference type="AlphaFoldDB" id="A0A1N6JD73"/>
<dbReference type="PANTHER" id="PTHR42796">
    <property type="entry name" value="FUMARYLACETOACETATE HYDROLASE DOMAIN-CONTAINING PROTEIN 2A-RELATED"/>
    <property type="match status" value="1"/>
</dbReference>
<dbReference type="PANTHER" id="PTHR42796:SF4">
    <property type="entry name" value="FUMARYLACETOACETATE HYDROLASE DOMAIN-CONTAINING PROTEIN 2A"/>
    <property type="match status" value="1"/>
</dbReference>
<dbReference type="InterPro" id="IPR051121">
    <property type="entry name" value="FAH"/>
</dbReference>
<dbReference type="EMBL" id="FSRU01000001">
    <property type="protein sequence ID" value="SIO42302.1"/>
    <property type="molecule type" value="Genomic_DNA"/>
</dbReference>
<dbReference type="EMBL" id="FSRM01000002">
    <property type="protein sequence ID" value="SIO49929.1"/>
    <property type="molecule type" value="Genomic_DNA"/>
</dbReference>